<keyword evidence="1" id="KW-0472">Membrane</keyword>
<protein>
    <submittedName>
        <fullName evidence="3">Uncharacterized protein</fullName>
    </submittedName>
</protein>
<gene>
    <name evidence="3" type="ORF">CAEBREN_24825</name>
</gene>
<feature type="transmembrane region" description="Helical" evidence="1">
    <location>
        <begin position="35"/>
        <end position="58"/>
    </location>
</feature>
<feature type="signal peptide" evidence="2">
    <location>
        <begin position="1"/>
        <end position="19"/>
    </location>
</feature>
<proteinExistence type="predicted"/>
<organism evidence="4">
    <name type="scientific">Caenorhabditis brenneri</name>
    <name type="common">Nematode worm</name>
    <dbReference type="NCBI Taxonomy" id="135651"/>
    <lineage>
        <taxon>Eukaryota</taxon>
        <taxon>Metazoa</taxon>
        <taxon>Ecdysozoa</taxon>
        <taxon>Nematoda</taxon>
        <taxon>Chromadorea</taxon>
        <taxon>Rhabditida</taxon>
        <taxon>Rhabditina</taxon>
        <taxon>Rhabditomorpha</taxon>
        <taxon>Rhabditoidea</taxon>
        <taxon>Rhabditidae</taxon>
        <taxon>Peloderinae</taxon>
        <taxon>Caenorhabditis</taxon>
    </lineage>
</organism>
<dbReference type="AlphaFoldDB" id="G0N5W2"/>
<evidence type="ECO:0000313" key="3">
    <source>
        <dbReference type="EMBL" id="EGT53443.1"/>
    </source>
</evidence>
<keyword evidence="2" id="KW-0732">Signal</keyword>
<name>G0N5W2_CAEBE</name>
<evidence type="ECO:0000256" key="1">
    <source>
        <dbReference type="SAM" id="Phobius"/>
    </source>
</evidence>
<sequence>MISLLRTFVLLLLVPMTHCANEYRKLYSFVCQNPMLVYITAVACLLLFFVLLYQIFCVPVNTCKRAPKPVKKECKKVNEIEMMSLGTNNV</sequence>
<keyword evidence="4" id="KW-1185">Reference proteome</keyword>
<feature type="chain" id="PRO_5003405189" evidence="2">
    <location>
        <begin position="20"/>
        <end position="90"/>
    </location>
</feature>
<keyword evidence="1" id="KW-0812">Transmembrane</keyword>
<accession>G0N5W2</accession>
<dbReference type="EMBL" id="GL379841">
    <property type="protein sequence ID" value="EGT53443.1"/>
    <property type="molecule type" value="Genomic_DNA"/>
</dbReference>
<dbReference type="Proteomes" id="UP000008068">
    <property type="component" value="Unassembled WGS sequence"/>
</dbReference>
<evidence type="ECO:0000256" key="2">
    <source>
        <dbReference type="SAM" id="SignalP"/>
    </source>
</evidence>
<evidence type="ECO:0000313" key="4">
    <source>
        <dbReference type="Proteomes" id="UP000008068"/>
    </source>
</evidence>
<reference evidence="4" key="1">
    <citation type="submission" date="2011-07" db="EMBL/GenBank/DDBJ databases">
        <authorList>
            <consortium name="Caenorhabditis brenneri Sequencing and Analysis Consortium"/>
            <person name="Wilson R.K."/>
        </authorList>
    </citation>
    <scope>NUCLEOTIDE SEQUENCE [LARGE SCALE GENOMIC DNA]</scope>
    <source>
        <strain evidence="4">PB2801</strain>
    </source>
</reference>
<keyword evidence="1" id="KW-1133">Transmembrane helix</keyword>
<dbReference type="HOGENOM" id="CLU_2442810_0_0_1"/>
<dbReference type="InParanoid" id="G0N5W2"/>